<feature type="compositionally biased region" description="Basic and acidic residues" evidence="1">
    <location>
        <begin position="114"/>
        <end position="141"/>
    </location>
</feature>
<evidence type="ECO:0000313" key="2">
    <source>
        <dbReference type="EMBL" id="CRK20517.1"/>
    </source>
</evidence>
<gene>
    <name evidence="2" type="ORF">BN1723_000335</name>
</gene>
<evidence type="ECO:0000313" key="3">
    <source>
        <dbReference type="Proteomes" id="UP000045706"/>
    </source>
</evidence>
<organism evidence="2 3">
    <name type="scientific">Verticillium longisporum</name>
    <name type="common">Verticillium dahliae var. longisporum</name>
    <dbReference type="NCBI Taxonomy" id="100787"/>
    <lineage>
        <taxon>Eukaryota</taxon>
        <taxon>Fungi</taxon>
        <taxon>Dikarya</taxon>
        <taxon>Ascomycota</taxon>
        <taxon>Pezizomycotina</taxon>
        <taxon>Sordariomycetes</taxon>
        <taxon>Hypocreomycetidae</taxon>
        <taxon>Glomerellales</taxon>
        <taxon>Plectosphaerellaceae</taxon>
        <taxon>Verticillium</taxon>
    </lineage>
</organism>
<reference evidence="3" key="1">
    <citation type="submission" date="2015-05" db="EMBL/GenBank/DDBJ databases">
        <authorList>
            <person name="Fogelqvist Johan"/>
        </authorList>
    </citation>
    <scope>NUCLEOTIDE SEQUENCE [LARGE SCALE GENOMIC DNA]</scope>
</reference>
<sequence length="160" mass="17667">MVHAVKMPHQLQTPIALTPGGSNFLYVQTDTLTAEERRYHLLLRKLDLNTAAALDIPQISMDPNDPRAGNSTVDSNSEQKGKGLERPPIIFDGLLPRIETRGQSRISSTKSGKKKDDISRPHDRVHHDEIVSLSDAAKRSEPTAVDDTVAFPSSHPENQD</sequence>
<feature type="compositionally biased region" description="Polar residues" evidence="1">
    <location>
        <begin position="101"/>
        <end position="110"/>
    </location>
</feature>
<name>A0A0G4LEQ5_VERLO</name>
<proteinExistence type="predicted"/>
<accession>A0A0G4LEQ5</accession>
<dbReference type="Proteomes" id="UP000045706">
    <property type="component" value="Unassembled WGS sequence"/>
</dbReference>
<dbReference type="EMBL" id="CVQI01011112">
    <property type="protein sequence ID" value="CRK20517.1"/>
    <property type="molecule type" value="Genomic_DNA"/>
</dbReference>
<feature type="region of interest" description="Disordered" evidence="1">
    <location>
        <begin position="56"/>
        <end position="160"/>
    </location>
</feature>
<evidence type="ECO:0000256" key="1">
    <source>
        <dbReference type="SAM" id="MobiDB-lite"/>
    </source>
</evidence>
<dbReference type="AlphaFoldDB" id="A0A0G4LEQ5"/>
<protein>
    <submittedName>
        <fullName evidence="2">Uncharacterized protein</fullName>
    </submittedName>
</protein>